<evidence type="ECO:0000313" key="1">
    <source>
        <dbReference type="EMBL" id="CAB4967396.1"/>
    </source>
</evidence>
<sequence>MGSLWFGLPRLPEAQFWVSLARIRDSVSLKMSTMDHVRWLSKPSLKRPVIVTAFTGWNDAADAASNAVRNLIEGWKAQPLAEIDPEEYTDFATIRPHVRLKEGGARNIVWPTVGMWHMAGAGGDVILVLGPEPSMKWRSFSEQILGVADHFGASMMLTLGALLADVPHSRPVQIIGTANDNDLIERFDLQRSRYEGPTGIIGVLHDVCNTLALPSAALWAAVPAYASQVPSPKASLSLMRRSCEIIGTPAPVASIMNLIENYEEQINSLVSDDEDLAAYVERLETMTDNGMSLDDEVDDGQLQFDFAHDTGDDAADAATLMDEVEQFLRDQGDGK</sequence>
<gene>
    <name evidence="1" type="ORF">UFOPK3879_01330</name>
</gene>
<dbReference type="InterPro" id="IPR019151">
    <property type="entry name" value="Proteasome_assmbl_chaperone_2"/>
</dbReference>
<dbReference type="Pfam" id="PF09754">
    <property type="entry name" value="PAC2"/>
    <property type="match status" value="1"/>
</dbReference>
<dbReference type="PIRSF" id="PIRSF028754">
    <property type="entry name" value="UCP028754"/>
    <property type="match status" value="1"/>
</dbReference>
<dbReference type="SUPFAM" id="SSF159659">
    <property type="entry name" value="Cgl1923-like"/>
    <property type="match status" value="1"/>
</dbReference>
<dbReference type="InterPro" id="IPR038389">
    <property type="entry name" value="PSMG2_sf"/>
</dbReference>
<proteinExistence type="predicted"/>
<dbReference type="Gene3D" id="3.40.50.10900">
    <property type="entry name" value="PAC-like subunit"/>
    <property type="match status" value="1"/>
</dbReference>
<dbReference type="InterPro" id="IPR008492">
    <property type="entry name" value="Rv2714-like"/>
</dbReference>
<organism evidence="1">
    <name type="scientific">freshwater metagenome</name>
    <dbReference type="NCBI Taxonomy" id="449393"/>
    <lineage>
        <taxon>unclassified sequences</taxon>
        <taxon>metagenomes</taxon>
        <taxon>ecological metagenomes</taxon>
    </lineage>
</organism>
<dbReference type="EMBL" id="CAFBNR010000091">
    <property type="protein sequence ID" value="CAB4967396.1"/>
    <property type="molecule type" value="Genomic_DNA"/>
</dbReference>
<reference evidence="1" key="1">
    <citation type="submission" date="2020-05" db="EMBL/GenBank/DDBJ databases">
        <authorList>
            <person name="Chiriac C."/>
            <person name="Salcher M."/>
            <person name="Ghai R."/>
            <person name="Kavagutti S V."/>
        </authorList>
    </citation>
    <scope>NUCLEOTIDE SEQUENCE</scope>
</reference>
<dbReference type="AlphaFoldDB" id="A0A6J7LGC4"/>
<protein>
    <submittedName>
        <fullName evidence="1">Unannotated protein</fullName>
    </submittedName>
</protein>
<name>A0A6J7LGC4_9ZZZZ</name>
<accession>A0A6J7LGC4</accession>